<dbReference type="EMBL" id="JAPDPJ010000001">
    <property type="protein sequence ID" value="MCW3784901.1"/>
    <property type="molecule type" value="Genomic_DNA"/>
</dbReference>
<reference evidence="1" key="1">
    <citation type="submission" date="2022-10" db="EMBL/GenBank/DDBJ databases">
        <authorList>
            <person name="Yu W.X."/>
        </authorList>
    </citation>
    <scope>NUCLEOTIDE SEQUENCE</scope>
    <source>
        <strain evidence="1">AAT</strain>
    </source>
</reference>
<proteinExistence type="predicted"/>
<accession>A0AAE3M0K8</accession>
<protein>
    <submittedName>
        <fullName evidence="1">Uncharacterized protein</fullName>
    </submittedName>
</protein>
<dbReference type="AlphaFoldDB" id="A0AAE3M0K8"/>
<evidence type="ECO:0000313" key="1">
    <source>
        <dbReference type="EMBL" id="MCW3784901.1"/>
    </source>
</evidence>
<evidence type="ECO:0000313" key="2">
    <source>
        <dbReference type="Proteomes" id="UP001209229"/>
    </source>
</evidence>
<comment type="caution">
    <text evidence="1">The sequence shown here is derived from an EMBL/GenBank/DDBJ whole genome shotgun (WGS) entry which is preliminary data.</text>
</comment>
<organism evidence="1 2">
    <name type="scientific">Plebeiibacterium sediminum</name>
    <dbReference type="NCBI Taxonomy" id="2992112"/>
    <lineage>
        <taxon>Bacteria</taxon>
        <taxon>Pseudomonadati</taxon>
        <taxon>Bacteroidota</taxon>
        <taxon>Bacteroidia</taxon>
        <taxon>Marinilabiliales</taxon>
        <taxon>Marinilabiliaceae</taxon>
        <taxon>Plebeiibacterium</taxon>
    </lineage>
</organism>
<keyword evidence="2" id="KW-1185">Reference proteome</keyword>
<sequence length="70" mass="8196">MDYPQFTIKVIALPEIANELVDFLPVELTNEVSKKYENKEDKNLCHRFIKLDPDLFKKYKLVPIEEGGVK</sequence>
<dbReference type="RefSeq" id="WP_301188472.1">
    <property type="nucleotide sequence ID" value="NZ_JAPDPJ010000001.1"/>
</dbReference>
<gene>
    <name evidence="1" type="ORF">OM075_00410</name>
</gene>
<name>A0AAE3M0K8_9BACT</name>
<dbReference type="Proteomes" id="UP001209229">
    <property type="component" value="Unassembled WGS sequence"/>
</dbReference>